<dbReference type="Gene3D" id="3.30.2320.10">
    <property type="entry name" value="hypothetical protein PF0899 domain"/>
    <property type="match status" value="1"/>
</dbReference>
<comment type="caution">
    <text evidence="3">The sequence shown here is derived from an EMBL/GenBank/DDBJ whole genome shotgun (WGS) entry which is preliminary data.</text>
</comment>
<gene>
    <name evidence="3" type="ORF">CYJ59_02060</name>
</gene>
<comment type="subcellular location">
    <subcellularLocation>
        <location evidence="1">Virion</location>
    </subcellularLocation>
</comment>
<keyword evidence="4" id="KW-1185">Reference proteome</keyword>
<organism evidence="3 4">
    <name type="scientific">Gardnerella leopoldii</name>
    <dbReference type="NCBI Taxonomy" id="2792978"/>
    <lineage>
        <taxon>Bacteria</taxon>
        <taxon>Bacillati</taxon>
        <taxon>Actinomycetota</taxon>
        <taxon>Actinomycetes</taxon>
        <taxon>Bifidobacteriales</taxon>
        <taxon>Bifidobacteriaceae</taxon>
        <taxon>Gardnerella</taxon>
    </lineage>
</organism>
<dbReference type="InterPro" id="IPR054612">
    <property type="entry name" value="Phage_capsid-like_C"/>
</dbReference>
<name>A0ABX4SGU7_9BIFI</name>
<dbReference type="EMBL" id="PKHC01000001">
    <property type="protein sequence ID" value="PKZ19252.1"/>
    <property type="molecule type" value="Genomic_DNA"/>
</dbReference>
<evidence type="ECO:0000259" key="2">
    <source>
        <dbReference type="Pfam" id="PF05065"/>
    </source>
</evidence>
<evidence type="ECO:0000313" key="4">
    <source>
        <dbReference type="Proteomes" id="UP000235111"/>
    </source>
</evidence>
<sequence length="279" mass="29452">MAISTLINNDAAFPNTTSTSASESIPDALILTQTNVMDELQGDQPTARIAYVSVDPEAEITAEGSEITAKDPTISELVVGTQKVANLTVLSNEAYRHMNMPDMIGDSLARAVIAKADRLFLGAPAPETGQNANNKVVGLANYKGIVDGGKLDGTLDAIIDAISSISANGGTPTTIIAGYDAWAYMLKLKGGDKRALISPDVANSTKPQLFGLPVILTACMPEKTVLILDKNEVISSVSRVETATTSDRYFEHDSVGIRTTFRFGFGILHPGRVAKVIAG</sequence>
<dbReference type="Gene3D" id="3.30.2400.10">
    <property type="entry name" value="Major capsid protein gp5"/>
    <property type="match status" value="1"/>
</dbReference>
<dbReference type="Proteomes" id="UP000235111">
    <property type="component" value="Unassembled WGS sequence"/>
</dbReference>
<dbReference type="Pfam" id="PF05065">
    <property type="entry name" value="Phage_capsid"/>
    <property type="match status" value="1"/>
</dbReference>
<dbReference type="SUPFAM" id="SSF56563">
    <property type="entry name" value="Major capsid protein gp5"/>
    <property type="match status" value="1"/>
</dbReference>
<protein>
    <submittedName>
        <fullName evidence="3">Phage major capsid protein</fullName>
    </submittedName>
</protein>
<reference evidence="3 4" key="1">
    <citation type="submission" date="2017-12" db="EMBL/GenBank/DDBJ databases">
        <title>Phylogenetic diversity of female urinary microbiome.</title>
        <authorList>
            <person name="Thomas-White K."/>
            <person name="Wolfe A.J."/>
        </authorList>
    </citation>
    <scope>NUCLEOTIDE SEQUENCE [LARGE SCALE GENOMIC DNA]</scope>
    <source>
        <strain evidence="3 4">UMB0912</strain>
    </source>
</reference>
<accession>A0ABX4SGU7</accession>
<proteinExistence type="predicted"/>
<dbReference type="RefSeq" id="WP_101885925.1">
    <property type="nucleotide sequence ID" value="NZ_JBLLPN010000001.1"/>
</dbReference>
<evidence type="ECO:0000313" key="3">
    <source>
        <dbReference type="EMBL" id="PKZ19252.1"/>
    </source>
</evidence>
<feature type="domain" description="Phage capsid-like C-terminal" evidence="2">
    <location>
        <begin position="53"/>
        <end position="275"/>
    </location>
</feature>
<dbReference type="NCBIfam" id="TIGR01554">
    <property type="entry name" value="major_cap_HK97"/>
    <property type="match status" value="1"/>
</dbReference>
<evidence type="ECO:0000256" key="1">
    <source>
        <dbReference type="ARBA" id="ARBA00004328"/>
    </source>
</evidence>
<dbReference type="InterPro" id="IPR024455">
    <property type="entry name" value="Phage_capsid"/>
</dbReference>